<evidence type="ECO:0000313" key="8">
    <source>
        <dbReference type="Proteomes" id="UP000536442"/>
    </source>
</evidence>
<dbReference type="GO" id="GO:0030729">
    <property type="term" value="F:acetoacetate-CoA ligase activity"/>
    <property type="evidence" value="ECO:0007669"/>
    <property type="project" value="UniProtKB-EC"/>
</dbReference>
<dbReference type="InterPro" id="IPR042099">
    <property type="entry name" value="ANL_N_sf"/>
</dbReference>
<dbReference type="SUPFAM" id="SSF56801">
    <property type="entry name" value="Acetyl-CoA synthetase-like"/>
    <property type="match status" value="1"/>
</dbReference>
<sequence>MNINKKNELTRAEGSLEPLWTPGEARIERSRMHQFMQWLTENKGLAFADYNALWQWSVDSLEDFWAAFWEYFDILHSAPYTQVLDGHHMPGAKWFEGARLNMIEQAFRFHEDEPDRPAIISRSETRGLQTLSWGDLKKQVASFAYELRSMGVRPGDRVVAYLPNIPEAVVAFYACASIGAIWSSCSPDMGTRSVIDRFRQIDPKVLIAVDGYRYGGKDFNRMEVLKQLQNDLPTLERVVLLPYLDDNASMDGAVSWTDMLVHNEPMVFEQLPFEHPLWVVYSSGTTGMPKPIVHSHGGALLEGLQGQGLHMDLQPDDRYLWFTTTGWIMWNAQVGGLLLGSTICIYDGNPGYPDLSTLWRFAGETGVTFFGAGAAFFLNCKKAGVHPGEYADLSQIRSVGSTGSPLPDEGYKWIMNELGDNVWVAPISGGTDIAAFYVGCNPVMPVYAGEMQCRTLGTAVYAFDDKGEPLEDEVGELVVTKPMPSMPLYFWGDEGGHRYHESYFDTFPGIWRHGDWIRITPRGGAIIYGRSDTTINRQGIRMGTGEIYRVVEEVPEVMDSLVVDLEYLGRESYMPLFIVLRDGATLNEDLKARICSAIRNNLSARHVPNEIIAAEEIPYTLTGKKMELPVRKLLLGNPLSQVASPDAMANPDSLDFYISFASERGTAPAE</sequence>
<dbReference type="CDD" id="cd05943">
    <property type="entry name" value="AACS"/>
    <property type="match status" value="1"/>
</dbReference>
<keyword evidence="3" id="KW-0547">Nucleotide-binding</keyword>
<comment type="caution">
    <text evidence="7">The sequence shown here is derived from an EMBL/GenBank/DDBJ whole genome shotgun (WGS) entry which is preliminary data.</text>
</comment>
<dbReference type="EC" id="6.2.1.16" evidence="7"/>
<keyword evidence="2 7" id="KW-0436">Ligase</keyword>
<dbReference type="PANTHER" id="PTHR42921">
    <property type="entry name" value="ACETOACETYL-COA SYNTHETASE"/>
    <property type="match status" value="1"/>
</dbReference>
<dbReference type="InterPro" id="IPR032387">
    <property type="entry name" value="ACAS_N"/>
</dbReference>
<evidence type="ECO:0000259" key="6">
    <source>
        <dbReference type="Pfam" id="PF16177"/>
    </source>
</evidence>
<protein>
    <submittedName>
        <fullName evidence="7">Acetoacetate--CoA ligase</fullName>
        <ecNumber evidence="7">6.2.1.16</ecNumber>
    </submittedName>
</protein>
<dbReference type="InterPro" id="IPR000873">
    <property type="entry name" value="AMP-dep_synth/lig_dom"/>
</dbReference>
<accession>A0A851I0V3</accession>
<dbReference type="PROSITE" id="PS00455">
    <property type="entry name" value="AMP_BINDING"/>
    <property type="match status" value="1"/>
</dbReference>
<evidence type="ECO:0000256" key="1">
    <source>
        <dbReference type="ARBA" id="ARBA00006432"/>
    </source>
</evidence>
<evidence type="ECO:0000256" key="3">
    <source>
        <dbReference type="ARBA" id="ARBA00022741"/>
    </source>
</evidence>
<dbReference type="InterPro" id="IPR005914">
    <property type="entry name" value="Acac_CoA_synth"/>
</dbReference>
<dbReference type="PANTHER" id="PTHR42921:SF1">
    <property type="entry name" value="ACETOACETYL-COA SYNTHETASE"/>
    <property type="match status" value="1"/>
</dbReference>
<comment type="similarity">
    <text evidence="1">Belongs to the ATP-dependent AMP-binding enzyme family.</text>
</comment>
<evidence type="ECO:0000256" key="2">
    <source>
        <dbReference type="ARBA" id="ARBA00022598"/>
    </source>
</evidence>
<keyword evidence="4" id="KW-0067">ATP-binding</keyword>
<dbReference type="AlphaFoldDB" id="A0A851I0V3"/>
<name>A0A851I0V3_9GAMM</name>
<dbReference type="InterPro" id="IPR020845">
    <property type="entry name" value="AMP-binding_CS"/>
</dbReference>
<organism evidence="7 8">
    <name type="scientific">Marinobacter adhaerens</name>
    <dbReference type="NCBI Taxonomy" id="1033846"/>
    <lineage>
        <taxon>Bacteria</taxon>
        <taxon>Pseudomonadati</taxon>
        <taxon>Pseudomonadota</taxon>
        <taxon>Gammaproteobacteria</taxon>
        <taxon>Pseudomonadales</taxon>
        <taxon>Marinobacteraceae</taxon>
        <taxon>Marinobacter</taxon>
    </lineage>
</organism>
<keyword evidence="8" id="KW-1185">Reference proteome</keyword>
<dbReference type="Proteomes" id="UP000536442">
    <property type="component" value="Unassembled WGS sequence"/>
</dbReference>
<feature type="domain" description="Acetyl-coenzyme A synthetase N-terminal" evidence="6">
    <location>
        <begin position="50"/>
        <end position="105"/>
    </location>
</feature>
<evidence type="ECO:0000256" key="4">
    <source>
        <dbReference type="ARBA" id="ARBA00022840"/>
    </source>
</evidence>
<dbReference type="NCBIfam" id="NF002937">
    <property type="entry name" value="PRK03584.1"/>
    <property type="match status" value="1"/>
</dbReference>
<dbReference type="GO" id="GO:0005524">
    <property type="term" value="F:ATP binding"/>
    <property type="evidence" value="ECO:0007669"/>
    <property type="project" value="UniProtKB-KW"/>
</dbReference>
<dbReference type="Gene3D" id="3.30.300.30">
    <property type="match status" value="1"/>
</dbReference>
<evidence type="ECO:0000313" key="7">
    <source>
        <dbReference type="EMBL" id="NWN91801.1"/>
    </source>
</evidence>
<proteinExistence type="inferred from homology"/>
<dbReference type="EMBL" id="JABEVQ010000005">
    <property type="protein sequence ID" value="NWN91801.1"/>
    <property type="molecule type" value="Genomic_DNA"/>
</dbReference>
<reference evidence="7 8" key="1">
    <citation type="submission" date="2020-03" db="EMBL/GenBank/DDBJ databases">
        <title>Metagenomic, metatranscriptomic, and metabolomic analyses revealed the key microbes and metabolic features during the fermentation of ganjang, Korean traditional soy sauce.</title>
        <authorList>
            <person name="Chun B.H."/>
            <person name="Jeon C.O."/>
        </authorList>
    </citation>
    <scope>NUCLEOTIDE SEQUENCE [LARGE SCALE GENOMIC DNA]</scope>
    <source>
        <strain evidence="7 8">KG14</strain>
    </source>
</reference>
<dbReference type="NCBIfam" id="TIGR01217">
    <property type="entry name" value="ac_ac_CoA_syn"/>
    <property type="match status" value="1"/>
</dbReference>
<gene>
    <name evidence="7" type="ORF">HLV39_09905</name>
</gene>
<dbReference type="Pfam" id="PF00501">
    <property type="entry name" value="AMP-binding"/>
    <property type="match status" value="1"/>
</dbReference>
<evidence type="ECO:0000259" key="5">
    <source>
        <dbReference type="Pfam" id="PF00501"/>
    </source>
</evidence>
<dbReference type="Pfam" id="PF16177">
    <property type="entry name" value="ACAS_N"/>
    <property type="match status" value="1"/>
</dbReference>
<dbReference type="GO" id="GO:0006629">
    <property type="term" value="P:lipid metabolic process"/>
    <property type="evidence" value="ECO:0007669"/>
    <property type="project" value="InterPro"/>
</dbReference>
<dbReference type="InterPro" id="IPR045851">
    <property type="entry name" value="AMP-bd_C_sf"/>
</dbReference>
<feature type="domain" description="AMP-dependent synthetase/ligase" evidence="5">
    <location>
        <begin position="111"/>
        <end position="483"/>
    </location>
</feature>
<dbReference type="Gene3D" id="3.40.50.12780">
    <property type="entry name" value="N-terminal domain of ligase-like"/>
    <property type="match status" value="1"/>
</dbReference>